<evidence type="ECO:0000256" key="1">
    <source>
        <dbReference type="SAM" id="Phobius"/>
    </source>
</evidence>
<keyword evidence="1" id="KW-0472">Membrane</keyword>
<dbReference type="EMBL" id="LYOZ01000010">
    <property type="protein sequence ID" value="OCH98518.1"/>
    <property type="molecule type" value="Genomic_DNA"/>
</dbReference>
<name>A0A0W0UJY0_9GAMM</name>
<dbReference type="RefSeq" id="WP_058450244.1">
    <property type="nucleotide sequence ID" value="NZ_CAAAJF010000011.1"/>
</dbReference>
<dbReference type="AlphaFoldDB" id="A0A0W0UJY0"/>
<sequence length="258" mass="29750">MRTLVDGILPSFVFLIMLITFLVISGVFFYLKRKFKAHKTQNISSLLVGTLTGFYSIFLGFVIYLLWSDYQNAQVIVVDETTKLYVLFESSKDFPPQVAQTIHHDLVNYISIVLNDEWPAMREGKENLKGHQAINKLYNDLINYRPEDSVSRIYYQEALLALNAAIEDRNHRLNMLNLSIPTAWYIMIFLGAFSVIIMGIYIIRDNFINFLMHLFLCVFLAFYVAAVTVVSYPFSGVISVTNEPFKKLLFHIQSDPTD</sequence>
<protein>
    <recommendedName>
        <fullName evidence="6">DUF4239 domain-containing protein</fullName>
    </recommendedName>
</protein>
<evidence type="ECO:0000313" key="3">
    <source>
        <dbReference type="EMBL" id="OCH98518.1"/>
    </source>
</evidence>
<dbReference type="EMBL" id="LNYG01000013">
    <property type="protein sequence ID" value="KTD08195.1"/>
    <property type="molecule type" value="Genomic_DNA"/>
</dbReference>
<dbReference type="InterPro" id="IPR025333">
    <property type="entry name" value="DUF4239"/>
</dbReference>
<keyword evidence="5" id="KW-1185">Reference proteome</keyword>
<evidence type="ECO:0000313" key="4">
    <source>
        <dbReference type="Proteomes" id="UP000054715"/>
    </source>
</evidence>
<reference evidence="3 5" key="2">
    <citation type="submission" date="2016-05" db="EMBL/GenBank/DDBJ databases">
        <authorList>
            <person name="Prochazka B."/>
            <person name="Indra A."/>
            <person name="Hasenberger P."/>
            <person name="Blaschitz M."/>
            <person name="Wagner L."/>
            <person name="Wewalka G."/>
            <person name="Sorschag S."/>
            <person name="Schmid D."/>
            <person name="Ruppitsch W."/>
        </authorList>
    </citation>
    <scope>NUCLEOTIDE SEQUENCE [LARGE SCALE GENOMIC DNA]</scope>
    <source>
        <strain evidence="3 5">974010_12</strain>
    </source>
</reference>
<dbReference type="OrthoDB" id="5638028at2"/>
<dbReference type="STRING" id="455.Ljam_2390"/>
<gene>
    <name evidence="3" type="ORF">A8135_00300</name>
    <name evidence="2" type="ORF">Ljam_2390</name>
</gene>
<reference evidence="2 4" key="1">
    <citation type="submission" date="2015-11" db="EMBL/GenBank/DDBJ databases">
        <title>Genomic analysis of 38 Legionella species identifies large and diverse effector repertoires.</title>
        <authorList>
            <person name="Burstein D."/>
            <person name="Amaro F."/>
            <person name="Zusman T."/>
            <person name="Lifshitz Z."/>
            <person name="Cohen O."/>
            <person name="Gilbert J.A."/>
            <person name="Pupko T."/>
            <person name="Shuman H.A."/>
            <person name="Segal G."/>
        </authorList>
    </citation>
    <scope>NUCLEOTIDE SEQUENCE [LARGE SCALE GENOMIC DNA]</scope>
    <source>
        <strain evidence="2 4">JA-26-G1-E2</strain>
    </source>
</reference>
<dbReference type="Pfam" id="PF14023">
    <property type="entry name" value="Bestrophin-like"/>
    <property type="match status" value="1"/>
</dbReference>
<proteinExistence type="predicted"/>
<feature type="transmembrane region" description="Helical" evidence="1">
    <location>
        <begin position="183"/>
        <end position="203"/>
    </location>
</feature>
<keyword evidence="1" id="KW-0812">Transmembrane</keyword>
<feature type="transmembrane region" description="Helical" evidence="1">
    <location>
        <begin position="210"/>
        <end position="234"/>
    </location>
</feature>
<evidence type="ECO:0000313" key="2">
    <source>
        <dbReference type="EMBL" id="KTD08195.1"/>
    </source>
</evidence>
<comment type="caution">
    <text evidence="2">The sequence shown here is derived from an EMBL/GenBank/DDBJ whole genome shotgun (WGS) entry which is preliminary data.</text>
</comment>
<evidence type="ECO:0000313" key="5">
    <source>
        <dbReference type="Proteomes" id="UP000093336"/>
    </source>
</evidence>
<feature type="transmembrane region" description="Helical" evidence="1">
    <location>
        <begin position="43"/>
        <end position="67"/>
    </location>
</feature>
<keyword evidence="1" id="KW-1133">Transmembrane helix</keyword>
<dbReference type="Proteomes" id="UP000054715">
    <property type="component" value="Unassembled WGS sequence"/>
</dbReference>
<accession>A0A0W0UJY0</accession>
<feature type="transmembrane region" description="Helical" evidence="1">
    <location>
        <begin position="12"/>
        <end position="31"/>
    </location>
</feature>
<dbReference type="Proteomes" id="UP000093336">
    <property type="component" value="Unassembled WGS sequence"/>
</dbReference>
<dbReference type="PATRIC" id="fig|455.5.peg.2514"/>
<organism evidence="2 4">
    <name type="scientific">Legionella jamestowniensis</name>
    <dbReference type="NCBI Taxonomy" id="455"/>
    <lineage>
        <taxon>Bacteria</taxon>
        <taxon>Pseudomonadati</taxon>
        <taxon>Pseudomonadota</taxon>
        <taxon>Gammaproteobacteria</taxon>
        <taxon>Legionellales</taxon>
        <taxon>Legionellaceae</taxon>
        <taxon>Legionella</taxon>
    </lineage>
</organism>
<evidence type="ECO:0008006" key="6">
    <source>
        <dbReference type="Google" id="ProtNLM"/>
    </source>
</evidence>